<name>A0A917KF76_9ACTN</name>
<sequence length="71" mass="7682">MCPQSSSRRRTARTARTRTRCTSPGKGKPYLLRVDSKSAKDPGTVVFSDYDKPVAARKPSGEILDLDALGG</sequence>
<evidence type="ECO:0000313" key="2">
    <source>
        <dbReference type="EMBL" id="GGJ11992.1"/>
    </source>
</evidence>
<dbReference type="AlphaFoldDB" id="A0A917KF76"/>
<dbReference type="EMBL" id="BMMU01000001">
    <property type="protein sequence ID" value="GGJ11992.1"/>
    <property type="molecule type" value="Genomic_DNA"/>
</dbReference>
<feature type="compositionally biased region" description="Basic residues" evidence="1">
    <location>
        <begin position="7"/>
        <end position="19"/>
    </location>
</feature>
<comment type="caution">
    <text evidence="2">The sequence shown here is derived from an EMBL/GenBank/DDBJ whole genome shotgun (WGS) entry which is preliminary data.</text>
</comment>
<evidence type="ECO:0000313" key="3">
    <source>
        <dbReference type="Proteomes" id="UP000625682"/>
    </source>
</evidence>
<organism evidence="2 3">
    <name type="scientific">Streptomyces lacrimifluminis</name>
    <dbReference type="NCBI Taxonomy" id="1500077"/>
    <lineage>
        <taxon>Bacteria</taxon>
        <taxon>Bacillati</taxon>
        <taxon>Actinomycetota</taxon>
        <taxon>Actinomycetes</taxon>
        <taxon>Kitasatosporales</taxon>
        <taxon>Streptomycetaceae</taxon>
        <taxon>Streptomyces</taxon>
    </lineage>
</organism>
<feature type="region of interest" description="Disordered" evidence="1">
    <location>
        <begin position="1"/>
        <end position="32"/>
    </location>
</feature>
<evidence type="ECO:0000256" key="1">
    <source>
        <dbReference type="SAM" id="MobiDB-lite"/>
    </source>
</evidence>
<accession>A0A917KF76</accession>
<keyword evidence="3" id="KW-1185">Reference proteome</keyword>
<reference evidence="2" key="2">
    <citation type="submission" date="2020-09" db="EMBL/GenBank/DDBJ databases">
        <authorList>
            <person name="Sun Q."/>
            <person name="Zhou Y."/>
        </authorList>
    </citation>
    <scope>NUCLEOTIDE SEQUENCE</scope>
    <source>
        <strain evidence="2">CGMCC 4.7272</strain>
    </source>
</reference>
<protein>
    <submittedName>
        <fullName evidence="2">Uncharacterized protein</fullName>
    </submittedName>
</protein>
<reference evidence="2" key="1">
    <citation type="journal article" date="2014" name="Int. J. Syst. Evol. Microbiol.">
        <title>Complete genome sequence of Corynebacterium casei LMG S-19264T (=DSM 44701T), isolated from a smear-ripened cheese.</title>
        <authorList>
            <consortium name="US DOE Joint Genome Institute (JGI-PGF)"/>
            <person name="Walter F."/>
            <person name="Albersmeier A."/>
            <person name="Kalinowski J."/>
            <person name="Ruckert C."/>
        </authorList>
    </citation>
    <scope>NUCLEOTIDE SEQUENCE</scope>
    <source>
        <strain evidence="2">CGMCC 4.7272</strain>
    </source>
</reference>
<proteinExistence type="predicted"/>
<dbReference type="Proteomes" id="UP000625682">
    <property type="component" value="Unassembled WGS sequence"/>
</dbReference>
<gene>
    <name evidence="2" type="ORF">GCM10012282_05460</name>
</gene>